<proteinExistence type="predicted"/>
<dbReference type="InterPro" id="IPR022644">
    <property type="entry name" value="De-COase2_N"/>
</dbReference>
<keyword evidence="3" id="KW-1185">Reference proteome</keyword>
<sequence length="257" mass="26810">MTASIPASVWILRAAAARSQVVADPRLTEAVMLRRCAQYRKAFRCAAVSYPDDVLGLQAPAEWVKRHGVAVDVADTDGVDLALARGVLPQRIIMHASDPKAVALVRAAEAGAGRFVVNSLSQVGILADAASHRQRVLIDVTDDNDALVAAVVAGAGLDMIGVHRRLGSGEDGRATVLAMIATMRDISRRYSVIPARLSLGDVDVADWGCDPEDLAAIAAAVDDAVEDGCIAGRFPSPAVNVAPSCAALTPAHSGPRH</sequence>
<dbReference type="EMBL" id="NOZR01000009">
    <property type="protein sequence ID" value="OYN79215.1"/>
    <property type="molecule type" value="Genomic_DNA"/>
</dbReference>
<accession>A0A255DPQ2</accession>
<dbReference type="Proteomes" id="UP000216063">
    <property type="component" value="Unassembled WGS sequence"/>
</dbReference>
<dbReference type="Gene3D" id="3.20.20.10">
    <property type="entry name" value="Alanine racemase"/>
    <property type="match status" value="1"/>
</dbReference>
<dbReference type="AlphaFoldDB" id="A0A255DPQ2"/>
<name>A0A255DPQ2_9MYCO</name>
<dbReference type="OrthoDB" id="4439908at2"/>
<dbReference type="Pfam" id="PF02784">
    <property type="entry name" value="Orn_Arg_deC_N"/>
    <property type="match status" value="1"/>
</dbReference>
<reference evidence="2 3" key="1">
    <citation type="submission" date="2017-07" db="EMBL/GenBank/DDBJ databases">
        <title>The new phylogeny of genus Mycobacterium.</title>
        <authorList>
            <person name="Tortoli E."/>
            <person name="Trovato A."/>
            <person name="Cirillo D.M."/>
        </authorList>
    </citation>
    <scope>NUCLEOTIDE SEQUENCE [LARGE SCALE GENOMIC DNA]</scope>
    <source>
        <strain evidence="2 3">ATCC 33027</strain>
    </source>
</reference>
<evidence type="ECO:0000259" key="1">
    <source>
        <dbReference type="Pfam" id="PF02784"/>
    </source>
</evidence>
<dbReference type="GO" id="GO:0003824">
    <property type="term" value="F:catalytic activity"/>
    <property type="evidence" value="ECO:0007669"/>
    <property type="project" value="InterPro"/>
</dbReference>
<gene>
    <name evidence="2" type="ORF">CG716_12675</name>
</gene>
<feature type="domain" description="Orn/DAP/Arg decarboxylase 2 N-terminal" evidence="1">
    <location>
        <begin position="33"/>
        <end position="146"/>
    </location>
</feature>
<dbReference type="RefSeq" id="WP_094479991.1">
    <property type="nucleotide sequence ID" value="NZ_NOZR01000009.1"/>
</dbReference>
<evidence type="ECO:0000313" key="2">
    <source>
        <dbReference type="EMBL" id="OYN79215.1"/>
    </source>
</evidence>
<protein>
    <recommendedName>
        <fullName evidence="1">Orn/DAP/Arg decarboxylase 2 N-terminal domain-containing protein</fullName>
    </recommendedName>
</protein>
<evidence type="ECO:0000313" key="3">
    <source>
        <dbReference type="Proteomes" id="UP000216063"/>
    </source>
</evidence>
<organism evidence="2 3">
    <name type="scientific">Mycolicibacterium sphagni</name>
    <dbReference type="NCBI Taxonomy" id="1786"/>
    <lineage>
        <taxon>Bacteria</taxon>
        <taxon>Bacillati</taxon>
        <taxon>Actinomycetota</taxon>
        <taxon>Actinomycetes</taxon>
        <taxon>Mycobacteriales</taxon>
        <taxon>Mycobacteriaceae</taxon>
        <taxon>Mycolicibacterium</taxon>
    </lineage>
</organism>
<dbReference type="SUPFAM" id="SSF51419">
    <property type="entry name" value="PLP-binding barrel"/>
    <property type="match status" value="1"/>
</dbReference>
<comment type="caution">
    <text evidence="2">The sequence shown here is derived from an EMBL/GenBank/DDBJ whole genome shotgun (WGS) entry which is preliminary data.</text>
</comment>
<dbReference type="InterPro" id="IPR029066">
    <property type="entry name" value="PLP-binding_barrel"/>
</dbReference>